<dbReference type="InterPro" id="IPR039426">
    <property type="entry name" value="TonB-dep_rcpt-like"/>
</dbReference>
<dbReference type="PANTHER" id="PTHR32552">
    <property type="entry name" value="FERRICHROME IRON RECEPTOR-RELATED"/>
    <property type="match status" value="1"/>
</dbReference>
<dbReference type="Gene3D" id="2.170.130.10">
    <property type="entry name" value="TonB-dependent receptor, plug domain"/>
    <property type="match status" value="1"/>
</dbReference>
<dbReference type="PANTHER" id="PTHR32552:SF68">
    <property type="entry name" value="FERRICHROME OUTER MEMBRANE TRANSPORTER_PHAGE RECEPTOR"/>
    <property type="match status" value="1"/>
</dbReference>
<evidence type="ECO:0000256" key="11">
    <source>
        <dbReference type="ARBA" id="ARBA00023136"/>
    </source>
</evidence>
<keyword evidence="3 14" id="KW-0813">Transport</keyword>
<keyword evidence="10 15" id="KW-0798">TonB box</keyword>
<evidence type="ECO:0000256" key="10">
    <source>
        <dbReference type="ARBA" id="ARBA00023077"/>
    </source>
</evidence>
<keyword evidence="20" id="KW-1185">Reference proteome</keyword>
<gene>
    <name evidence="19" type="ORF">C8N44_11444</name>
</gene>
<dbReference type="NCBIfam" id="TIGR01783">
    <property type="entry name" value="TonB-siderophor"/>
    <property type="match status" value="1"/>
</dbReference>
<evidence type="ECO:0000313" key="19">
    <source>
        <dbReference type="EMBL" id="PTX46902.1"/>
    </source>
</evidence>
<keyword evidence="9" id="KW-0406">Ion transport</keyword>
<dbReference type="GO" id="GO:0009279">
    <property type="term" value="C:cell outer membrane"/>
    <property type="evidence" value="ECO:0007669"/>
    <property type="project" value="UniProtKB-SubCell"/>
</dbReference>
<dbReference type="GO" id="GO:0015344">
    <property type="term" value="F:siderophore uptake transmembrane transporter activity"/>
    <property type="evidence" value="ECO:0007669"/>
    <property type="project" value="TreeGrafter"/>
</dbReference>
<dbReference type="InterPro" id="IPR000531">
    <property type="entry name" value="Beta-barrel_TonB"/>
</dbReference>
<keyword evidence="7 16" id="KW-0732">Signal</keyword>
<dbReference type="SUPFAM" id="SSF56935">
    <property type="entry name" value="Porins"/>
    <property type="match status" value="1"/>
</dbReference>
<dbReference type="InterPro" id="IPR037066">
    <property type="entry name" value="Plug_dom_sf"/>
</dbReference>
<dbReference type="Proteomes" id="UP000244069">
    <property type="component" value="Unassembled WGS sequence"/>
</dbReference>
<dbReference type="EMBL" id="QBKN01000014">
    <property type="protein sequence ID" value="PTX46902.1"/>
    <property type="molecule type" value="Genomic_DNA"/>
</dbReference>
<evidence type="ECO:0000256" key="8">
    <source>
        <dbReference type="ARBA" id="ARBA00023004"/>
    </source>
</evidence>
<keyword evidence="4 14" id="KW-1134">Transmembrane beta strand</keyword>
<keyword evidence="13 14" id="KW-0998">Cell outer membrane</keyword>
<evidence type="ECO:0000256" key="5">
    <source>
        <dbReference type="ARBA" id="ARBA00022496"/>
    </source>
</evidence>
<dbReference type="PROSITE" id="PS52016">
    <property type="entry name" value="TONB_DEPENDENT_REC_3"/>
    <property type="match status" value="1"/>
</dbReference>
<dbReference type="RefSeq" id="WP_107976900.1">
    <property type="nucleotide sequence ID" value="NZ_BMEZ01000015.1"/>
</dbReference>
<feature type="chain" id="PRO_5015592445" evidence="16">
    <location>
        <begin position="20"/>
        <end position="691"/>
    </location>
</feature>
<reference evidence="19 20" key="1">
    <citation type="submission" date="2018-04" db="EMBL/GenBank/DDBJ databases">
        <title>Genomic Encyclopedia of Archaeal and Bacterial Type Strains, Phase II (KMG-II): from individual species to whole genera.</title>
        <authorList>
            <person name="Goeker M."/>
        </authorList>
    </citation>
    <scope>NUCLEOTIDE SEQUENCE [LARGE SCALE GENOMIC DNA]</scope>
    <source>
        <strain evidence="19 20">DSM 29329</strain>
    </source>
</reference>
<evidence type="ECO:0000256" key="6">
    <source>
        <dbReference type="ARBA" id="ARBA00022692"/>
    </source>
</evidence>
<dbReference type="Pfam" id="PF07715">
    <property type="entry name" value="Plug"/>
    <property type="match status" value="1"/>
</dbReference>
<dbReference type="OrthoDB" id="9760333at2"/>
<dbReference type="Gene3D" id="2.40.170.20">
    <property type="entry name" value="TonB-dependent receptor, beta-barrel domain"/>
    <property type="match status" value="1"/>
</dbReference>
<keyword evidence="6 14" id="KW-0812">Transmembrane</keyword>
<name>A0A2T6ASV6_9RHOB</name>
<evidence type="ECO:0000256" key="1">
    <source>
        <dbReference type="ARBA" id="ARBA00004571"/>
    </source>
</evidence>
<feature type="signal peptide" evidence="16">
    <location>
        <begin position="1"/>
        <end position="19"/>
    </location>
</feature>
<evidence type="ECO:0000259" key="18">
    <source>
        <dbReference type="Pfam" id="PF07715"/>
    </source>
</evidence>
<dbReference type="InterPro" id="IPR010105">
    <property type="entry name" value="TonB_sidphr_rcpt"/>
</dbReference>
<sequence length="691" mass="76110">MKRGFVIAAAIGVGLPAAAQEGGAVDLGTLVLESESNTTLVQEGYVAQSGRQATKVDTDVKLIPQNISVVTQDQIEDQAPRTLLETVGYSSGTTVSNFAFDTRYDAIYLRGFPAYYTGLFRDGLRQYNGPSAWFRNDPYSYEGVALLKGPSSSLYGVSGPGGLVNVVSKRPLEYTFREIKVTTGTDDRKEMAFDFSGPVDEEGRFKYRLTGLVRNSGTPLEGYPDDKVMIAPSFTYELTDRTTFTFLGEYTEATVGGTASYYNDGPGSVSRRYNGDPDYNDFDQTQWRVGYELAHELTDSVTLRQKLRYAEVEADLEYSGFYEVTDTPGFFRYWGHYLEDLEVFTVDNTAEFQLATGSVSHEVVVGLDYTEAIYDAYSTGTQYVSAAATDAMDPPYAGGQETEQWGIYLHDQVTRGPLKAFLSARYDWVETTSIAADRSETDTDDEAFSGRVALSYEFGNGVTPFANYATSFSPNIGRVYEDPAVDESSPAEPTLARQAEVGVKYRLPGTESLITASLFDIRQEDGVVLDASAGENRQVQQDMHSRGFEIEAQASYASGLNLTGSFTRTFVEIEEGAEGTEGNFLSSIPENQASVWAFYAPESGPLKGIGFGGGLRYVGESWGDDANTYRNDDRVFADLAASYDFGRHGFDGMQLQVNVKNVFDDTSQTCTADYCYRYEGRTATASLRYRF</sequence>
<evidence type="ECO:0000313" key="20">
    <source>
        <dbReference type="Proteomes" id="UP000244069"/>
    </source>
</evidence>
<accession>A0A2T6ASV6</accession>
<evidence type="ECO:0000256" key="13">
    <source>
        <dbReference type="ARBA" id="ARBA00023237"/>
    </source>
</evidence>
<evidence type="ECO:0000256" key="7">
    <source>
        <dbReference type="ARBA" id="ARBA00022729"/>
    </source>
</evidence>
<evidence type="ECO:0000259" key="17">
    <source>
        <dbReference type="Pfam" id="PF00593"/>
    </source>
</evidence>
<evidence type="ECO:0000256" key="15">
    <source>
        <dbReference type="RuleBase" id="RU003357"/>
    </source>
</evidence>
<comment type="subcellular location">
    <subcellularLocation>
        <location evidence="1 14">Cell outer membrane</location>
        <topology evidence="1 14">Multi-pass membrane protein</topology>
    </subcellularLocation>
</comment>
<keyword evidence="11 14" id="KW-0472">Membrane</keyword>
<comment type="similarity">
    <text evidence="2 14 15">Belongs to the TonB-dependent receptor family.</text>
</comment>
<keyword evidence="12 19" id="KW-0675">Receptor</keyword>
<keyword evidence="5" id="KW-0410">Iron transport</keyword>
<dbReference type="AlphaFoldDB" id="A0A2T6ASV6"/>
<evidence type="ECO:0000256" key="4">
    <source>
        <dbReference type="ARBA" id="ARBA00022452"/>
    </source>
</evidence>
<evidence type="ECO:0000256" key="14">
    <source>
        <dbReference type="PROSITE-ProRule" id="PRU01360"/>
    </source>
</evidence>
<dbReference type="Pfam" id="PF00593">
    <property type="entry name" value="TonB_dep_Rec_b-barrel"/>
    <property type="match status" value="1"/>
</dbReference>
<dbReference type="GO" id="GO:0015891">
    <property type="term" value="P:siderophore transport"/>
    <property type="evidence" value="ECO:0007669"/>
    <property type="project" value="InterPro"/>
</dbReference>
<dbReference type="CDD" id="cd01347">
    <property type="entry name" value="ligand_gated_channel"/>
    <property type="match status" value="1"/>
</dbReference>
<proteinExistence type="inferred from homology"/>
<dbReference type="GO" id="GO:0038023">
    <property type="term" value="F:signaling receptor activity"/>
    <property type="evidence" value="ECO:0007669"/>
    <property type="project" value="InterPro"/>
</dbReference>
<feature type="domain" description="TonB-dependent receptor plug" evidence="18">
    <location>
        <begin position="62"/>
        <end position="162"/>
    </location>
</feature>
<evidence type="ECO:0000256" key="16">
    <source>
        <dbReference type="SAM" id="SignalP"/>
    </source>
</evidence>
<comment type="caution">
    <text evidence="19">The sequence shown here is derived from an EMBL/GenBank/DDBJ whole genome shotgun (WGS) entry which is preliminary data.</text>
</comment>
<evidence type="ECO:0000256" key="2">
    <source>
        <dbReference type="ARBA" id="ARBA00009810"/>
    </source>
</evidence>
<protein>
    <submittedName>
        <fullName evidence="19">Iron complex outermembrane receptor protein</fullName>
    </submittedName>
</protein>
<organism evidence="19 20">
    <name type="scientific">Allosediminivita pacifica</name>
    <dbReference type="NCBI Taxonomy" id="1267769"/>
    <lineage>
        <taxon>Bacteria</taxon>
        <taxon>Pseudomonadati</taxon>
        <taxon>Pseudomonadota</taxon>
        <taxon>Alphaproteobacteria</taxon>
        <taxon>Rhodobacterales</taxon>
        <taxon>Paracoccaceae</taxon>
        <taxon>Allosediminivita</taxon>
    </lineage>
</organism>
<feature type="domain" description="TonB-dependent receptor-like beta-barrel" evidence="17">
    <location>
        <begin position="238"/>
        <end position="662"/>
    </location>
</feature>
<evidence type="ECO:0000256" key="12">
    <source>
        <dbReference type="ARBA" id="ARBA00023170"/>
    </source>
</evidence>
<dbReference type="InterPro" id="IPR036942">
    <property type="entry name" value="Beta-barrel_TonB_sf"/>
</dbReference>
<dbReference type="InterPro" id="IPR012910">
    <property type="entry name" value="Plug_dom"/>
</dbReference>
<keyword evidence="8" id="KW-0408">Iron</keyword>
<evidence type="ECO:0000256" key="9">
    <source>
        <dbReference type="ARBA" id="ARBA00023065"/>
    </source>
</evidence>
<evidence type="ECO:0000256" key="3">
    <source>
        <dbReference type="ARBA" id="ARBA00022448"/>
    </source>
</evidence>